<keyword evidence="4 5" id="KW-0653">Protein transport</keyword>
<gene>
    <name evidence="9" type="ORF">HPP92_022310</name>
</gene>
<evidence type="ECO:0000256" key="6">
    <source>
        <dbReference type="SAM" id="Coils"/>
    </source>
</evidence>
<dbReference type="Gene3D" id="6.10.140.820">
    <property type="match status" value="1"/>
</dbReference>
<dbReference type="GO" id="GO:0008333">
    <property type="term" value="P:endosome to lysosome transport"/>
    <property type="evidence" value="ECO:0007669"/>
    <property type="project" value="TreeGrafter"/>
</dbReference>
<keyword evidence="3" id="KW-0967">Endosome</keyword>
<dbReference type="Pfam" id="PF09454">
    <property type="entry name" value="Vps23_core"/>
    <property type="match status" value="1"/>
</dbReference>
<dbReference type="GO" id="GO:0000813">
    <property type="term" value="C:ESCRT I complex"/>
    <property type="evidence" value="ECO:0007669"/>
    <property type="project" value="TreeGrafter"/>
</dbReference>
<dbReference type="PANTHER" id="PTHR23306">
    <property type="entry name" value="TUMOR SUSCEPTIBILITY GENE 101 PROTEIN-RELATED"/>
    <property type="match status" value="1"/>
</dbReference>
<reference evidence="9 10" key="1">
    <citation type="journal article" date="2020" name="Nat. Food">
        <title>A phased Vanilla planifolia genome enables genetic improvement of flavour and production.</title>
        <authorList>
            <person name="Hasing T."/>
            <person name="Tang H."/>
            <person name="Brym M."/>
            <person name="Khazi F."/>
            <person name="Huang T."/>
            <person name="Chambers A.H."/>
        </authorList>
    </citation>
    <scope>NUCLEOTIDE SEQUENCE [LARGE SCALE GENOMIC DNA]</scope>
    <source>
        <tissue evidence="9">Leaf</tissue>
    </source>
</reference>
<dbReference type="PROSITE" id="PS51312">
    <property type="entry name" value="SB"/>
    <property type="match status" value="1"/>
</dbReference>
<keyword evidence="6" id="KW-0175">Coiled coil</keyword>
<evidence type="ECO:0000256" key="3">
    <source>
        <dbReference type="ARBA" id="ARBA00022753"/>
    </source>
</evidence>
<dbReference type="InterPro" id="IPR037202">
    <property type="entry name" value="ESCRT_assembly_dom"/>
</dbReference>
<dbReference type="Proteomes" id="UP000639772">
    <property type="component" value="Chromosome 12"/>
</dbReference>
<dbReference type="InterPro" id="IPR052070">
    <property type="entry name" value="ESCRT-I_UEV_domain"/>
</dbReference>
<keyword evidence="2 5" id="KW-0813">Transport</keyword>
<dbReference type="EMBL" id="JADCNM010000012">
    <property type="protein sequence ID" value="KAG0459182.1"/>
    <property type="molecule type" value="Genomic_DNA"/>
</dbReference>
<evidence type="ECO:0000256" key="4">
    <source>
        <dbReference type="ARBA" id="ARBA00022927"/>
    </source>
</evidence>
<dbReference type="GO" id="GO:0043130">
    <property type="term" value="F:ubiquitin binding"/>
    <property type="evidence" value="ECO:0007669"/>
    <property type="project" value="TreeGrafter"/>
</dbReference>
<evidence type="ECO:0000256" key="2">
    <source>
        <dbReference type="ARBA" id="ARBA00022448"/>
    </source>
</evidence>
<name>A0A835PX73_VANPL</name>
<feature type="region of interest" description="Disordered" evidence="7">
    <location>
        <begin position="1"/>
        <end position="20"/>
    </location>
</feature>
<comment type="subcellular location">
    <subcellularLocation>
        <location evidence="1">Endosome</location>
    </subcellularLocation>
</comment>
<evidence type="ECO:0000259" key="8">
    <source>
        <dbReference type="PROSITE" id="PS51312"/>
    </source>
</evidence>
<proteinExistence type="predicted"/>
<dbReference type="PANTHER" id="PTHR23306:SF3">
    <property type="entry name" value="TUMOR SUPPRESSOR PROTEIN 101"/>
    <property type="match status" value="1"/>
</dbReference>
<accession>A0A835PX73</accession>
<evidence type="ECO:0000313" key="9">
    <source>
        <dbReference type="EMBL" id="KAG0459182.1"/>
    </source>
</evidence>
<evidence type="ECO:0000256" key="5">
    <source>
        <dbReference type="PROSITE-ProRule" id="PRU00644"/>
    </source>
</evidence>
<evidence type="ECO:0000256" key="1">
    <source>
        <dbReference type="ARBA" id="ARBA00004177"/>
    </source>
</evidence>
<dbReference type="SUPFAM" id="SSF140111">
    <property type="entry name" value="Endosomal sorting complex assembly domain"/>
    <property type="match status" value="1"/>
</dbReference>
<protein>
    <recommendedName>
        <fullName evidence="8">SB domain-containing protein</fullName>
    </recommendedName>
</protein>
<dbReference type="InterPro" id="IPR017916">
    <property type="entry name" value="SB_dom"/>
</dbReference>
<sequence length="201" mass="22993">MYSSLSPYTARPPAVRPTDDPAEVYRRNAINKILEAVHADIAALRKSREVEIEGLFATQAELRRREQELTRGVREMLEEKEGLEQQLQLVLMNTDVLEGWLRQNDGKWRREVDVDNVFDPVDVLSRQMLDCTAADLSLEDTIYSLDKAMQEGSIPSEMYLKNVRVLSREQFFQRALATKVRAAQLQVQVASMAARVPHYAS</sequence>
<evidence type="ECO:0000313" key="10">
    <source>
        <dbReference type="Proteomes" id="UP000639772"/>
    </source>
</evidence>
<organism evidence="9 10">
    <name type="scientific">Vanilla planifolia</name>
    <name type="common">Vanilla</name>
    <dbReference type="NCBI Taxonomy" id="51239"/>
    <lineage>
        <taxon>Eukaryota</taxon>
        <taxon>Viridiplantae</taxon>
        <taxon>Streptophyta</taxon>
        <taxon>Embryophyta</taxon>
        <taxon>Tracheophyta</taxon>
        <taxon>Spermatophyta</taxon>
        <taxon>Magnoliopsida</taxon>
        <taxon>Liliopsida</taxon>
        <taxon>Asparagales</taxon>
        <taxon>Orchidaceae</taxon>
        <taxon>Vanilloideae</taxon>
        <taxon>Vanilleae</taxon>
        <taxon>Vanilla</taxon>
    </lineage>
</organism>
<dbReference type="GO" id="GO:0015031">
    <property type="term" value="P:protein transport"/>
    <property type="evidence" value="ECO:0007669"/>
    <property type="project" value="UniProtKB-UniRule"/>
</dbReference>
<dbReference type="AlphaFoldDB" id="A0A835PX73"/>
<dbReference type="OrthoDB" id="306304at2759"/>
<feature type="domain" description="SB" evidence="8">
    <location>
        <begin position="122"/>
        <end position="190"/>
    </location>
</feature>
<evidence type="ECO:0000256" key="7">
    <source>
        <dbReference type="SAM" id="MobiDB-lite"/>
    </source>
</evidence>
<feature type="coiled-coil region" evidence="6">
    <location>
        <begin position="66"/>
        <end position="93"/>
    </location>
</feature>
<comment type="caution">
    <text evidence="9">The sequence shown here is derived from an EMBL/GenBank/DDBJ whole genome shotgun (WGS) entry which is preliminary data.</text>
</comment>